<sequence length="137" mass="15836">MNPNDSRPPSRGKEDNENEPNLPPAIDTNLPPQMIIGLETPSLWNPEDVTSPVQFNQITKEEIENMDQRTMQGMLMAMSHQVHKLDEYKRPLKCNNFLGLLRWFSTTIGVAPKLNIKNWHVWNPLFLDTIDTWNNAL</sequence>
<keyword evidence="3" id="KW-1185">Reference proteome</keyword>
<gene>
    <name evidence="2" type="ORF">UHOR_12961</name>
</gene>
<evidence type="ECO:0000256" key="1">
    <source>
        <dbReference type="SAM" id="MobiDB-lite"/>
    </source>
</evidence>
<name>I2FMN0_USTHO</name>
<protein>
    <submittedName>
        <fullName evidence="2">Uncharacterized protein</fullName>
    </submittedName>
</protein>
<organism evidence="2 3">
    <name type="scientific">Ustilago hordei</name>
    <name type="common">Barley covered smut fungus</name>
    <dbReference type="NCBI Taxonomy" id="120017"/>
    <lineage>
        <taxon>Eukaryota</taxon>
        <taxon>Fungi</taxon>
        <taxon>Dikarya</taxon>
        <taxon>Basidiomycota</taxon>
        <taxon>Ustilaginomycotina</taxon>
        <taxon>Ustilaginomycetes</taxon>
        <taxon>Ustilaginales</taxon>
        <taxon>Ustilaginaceae</taxon>
        <taxon>Ustilago</taxon>
    </lineage>
</organism>
<evidence type="ECO:0000313" key="2">
    <source>
        <dbReference type="EMBL" id="CCF48173.1"/>
    </source>
</evidence>
<reference evidence="2 3" key="1">
    <citation type="journal article" date="2012" name="Plant Cell">
        <title>Genome comparison of barley and maize smut fungi reveals targeted loss of RNA silencing components and species-specific presence of transposable elements.</title>
        <authorList>
            <person name="Laurie J.D."/>
            <person name="Ali S."/>
            <person name="Linning R."/>
            <person name="Mannhaupt G."/>
            <person name="Wong P."/>
            <person name="Gueldener U."/>
            <person name="Muensterkoetter M."/>
            <person name="Moore R."/>
            <person name="Kahmann R."/>
            <person name="Bakkeren G."/>
            <person name="Schirawski J."/>
        </authorList>
    </citation>
    <scope>NUCLEOTIDE SEQUENCE [LARGE SCALE GENOMIC DNA]</scope>
    <source>
        <strain evidence="3">Uh4875-4</strain>
    </source>
</reference>
<feature type="region of interest" description="Disordered" evidence="1">
    <location>
        <begin position="1"/>
        <end position="31"/>
    </location>
</feature>
<accession>I2FMN0</accession>
<dbReference type="Proteomes" id="UP000006174">
    <property type="component" value="Unassembled WGS sequence"/>
</dbReference>
<dbReference type="EMBL" id="CAGI01000112">
    <property type="protein sequence ID" value="CCF48173.1"/>
    <property type="molecule type" value="Genomic_DNA"/>
</dbReference>
<dbReference type="HOGENOM" id="CLU_1866637_0_0_1"/>
<dbReference type="AlphaFoldDB" id="I2FMN0"/>
<comment type="caution">
    <text evidence="2">The sequence shown here is derived from an EMBL/GenBank/DDBJ whole genome shotgun (WGS) entry which is preliminary data.</text>
</comment>
<evidence type="ECO:0000313" key="3">
    <source>
        <dbReference type="Proteomes" id="UP000006174"/>
    </source>
</evidence>
<proteinExistence type="predicted"/>